<dbReference type="GO" id="GO:0009103">
    <property type="term" value="P:lipopolysaccharide biosynthetic process"/>
    <property type="evidence" value="ECO:0007669"/>
    <property type="project" value="TreeGrafter"/>
</dbReference>
<feature type="transmembrane region" description="Helical" evidence="1">
    <location>
        <begin position="18"/>
        <end position="34"/>
    </location>
</feature>
<dbReference type="Pfam" id="PF01757">
    <property type="entry name" value="Acyl_transf_3"/>
    <property type="match status" value="1"/>
</dbReference>
<feature type="transmembrane region" description="Helical" evidence="1">
    <location>
        <begin position="227"/>
        <end position="248"/>
    </location>
</feature>
<name>A0A2X4USG8_SERPL</name>
<proteinExistence type="predicted"/>
<dbReference type="InterPro" id="IPR043968">
    <property type="entry name" value="SGNH"/>
</dbReference>
<evidence type="ECO:0000256" key="1">
    <source>
        <dbReference type="SAM" id="Phobius"/>
    </source>
</evidence>
<dbReference type="Proteomes" id="UP000594967">
    <property type="component" value="Chromosome"/>
</dbReference>
<keyword evidence="5" id="KW-0808">Transferase</keyword>
<accession>A0A2X4USG8</accession>
<evidence type="ECO:0000259" key="3">
    <source>
        <dbReference type="Pfam" id="PF19040"/>
    </source>
</evidence>
<protein>
    <submittedName>
        <fullName evidence="4">Acyltransferase</fullName>
    </submittedName>
    <submittedName>
        <fullName evidence="5">O-acetyltransferase OatA</fullName>
        <ecNumber evidence="5">2.3.1.-</ecNumber>
    </submittedName>
</protein>
<keyword evidence="1" id="KW-1133">Transmembrane helix</keyword>
<keyword evidence="1" id="KW-0812">Transmembrane</keyword>
<evidence type="ECO:0000313" key="4">
    <source>
        <dbReference type="EMBL" id="QPS20536.1"/>
    </source>
</evidence>
<dbReference type="EC" id="2.3.1.-" evidence="5"/>
<reference evidence="4 7" key="2">
    <citation type="submission" date="2020-12" db="EMBL/GenBank/DDBJ databases">
        <title>FDA dAtabase for Regulatory Grade micrObial Sequences (FDA-ARGOS): Supporting development and validation of Infectious Disease Dx tests.</title>
        <authorList>
            <person name="Sproer C."/>
            <person name="Gronow S."/>
            <person name="Severitt S."/>
            <person name="Schroder I."/>
            <person name="Tallon L."/>
            <person name="Sadzewicz L."/>
            <person name="Zhao X."/>
            <person name="Boylan J."/>
            <person name="Ott S."/>
            <person name="Bowen H."/>
            <person name="Vavikolanu K."/>
            <person name="Mehta A."/>
            <person name="Aluvathingal J."/>
            <person name="Nadendla S."/>
            <person name="Lowell S."/>
            <person name="Myers T."/>
            <person name="Yan Y."/>
            <person name="Sichtig H."/>
        </authorList>
    </citation>
    <scope>NUCLEOTIDE SEQUENCE [LARGE SCALE GENOMIC DNA]</scope>
    <source>
        <strain evidence="4 7">FDAARGOS_907</strain>
    </source>
</reference>
<organism evidence="5 6">
    <name type="scientific">Serratia plymuthica</name>
    <dbReference type="NCBI Taxonomy" id="82996"/>
    <lineage>
        <taxon>Bacteria</taxon>
        <taxon>Pseudomonadati</taxon>
        <taxon>Pseudomonadota</taxon>
        <taxon>Gammaproteobacteria</taxon>
        <taxon>Enterobacterales</taxon>
        <taxon>Yersiniaceae</taxon>
        <taxon>Serratia</taxon>
    </lineage>
</organism>
<gene>
    <name evidence="5" type="primary">oatA_2</name>
    <name evidence="4" type="ORF">I6G64_23785</name>
    <name evidence="5" type="ORF">NCTC12961_03399</name>
</gene>
<keyword evidence="1" id="KW-0472">Membrane</keyword>
<dbReference type="EMBL" id="LS483469">
    <property type="protein sequence ID" value="SQI41803.1"/>
    <property type="molecule type" value="Genomic_DNA"/>
</dbReference>
<dbReference type="AlphaFoldDB" id="A0A2X4USG8"/>
<evidence type="ECO:0000259" key="2">
    <source>
        <dbReference type="Pfam" id="PF01757"/>
    </source>
</evidence>
<keyword evidence="7" id="KW-1185">Reference proteome</keyword>
<reference evidence="5 6" key="1">
    <citation type="submission" date="2018-06" db="EMBL/GenBank/DDBJ databases">
        <authorList>
            <consortium name="Pathogen Informatics"/>
            <person name="Doyle S."/>
        </authorList>
    </citation>
    <scope>NUCLEOTIDE SEQUENCE [LARGE SCALE GENOMIC DNA]</scope>
    <source>
        <strain evidence="5 6">NCTC12961</strain>
    </source>
</reference>
<dbReference type="RefSeq" id="WP_063201185.1">
    <property type="nucleotide sequence ID" value="NZ_CAMITG010000011.1"/>
</dbReference>
<feature type="transmembrane region" description="Helical" evidence="1">
    <location>
        <begin position="170"/>
        <end position="189"/>
    </location>
</feature>
<feature type="transmembrane region" description="Helical" evidence="1">
    <location>
        <begin position="354"/>
        <end position="374"/>
    </location>
</feature>
<sequence>MENVVKETVKSYRRDIDGLRAVAILLVVLYHSGVSFLSGGFIGVDVFFVISGFLIGGIIYTELNNKNFSYSRFYVRRIKRIAPALLVMLFFCSVFAFFYLSPLELKDFSLFSGSTILSVPNIMLWHKTNYFSPNAELNPLLMTWSLGVEEQFYIFLPIILSVIIRFNKKAVASIAVISIVSFVACVILTKTNPLFSFFMLPTRAWELGIGVMLSIMHKEGRFNSLSILKKEFLLIIGLSLILFSAVAFNKNTMFPGYAALLPVLGSAMIILGNGRISALLLGNRFMVFIGLVSYSWYLWHWPLLSFARLGINGQLPMHSGIIISGIALFIAYLSYLFVETPFRKGFKFSNNKIIFGYVAASLILLSPTFAAYLLQGIPQRVNPAVAQAEIDKLDRIADRCLVGYGSTSYSKDKSCVPNTGQDAVALVGDSHAAALRGGVDQYAKKSNMAVYQLTKASCPMLLGATKAMGDYPSHAAECESYNSKVLALITRNEKIKTVVISAFWDSGVNDKNGDYTAINSTQSGIVALTTGLNNVIQRLNDSGKKVILVKDVPFLKFNVVRAIDNQQIPLRRTINELIQPVSLNSESTTDYRLPKEKVNALLASVANDHSIEIFNPVQNLCDVTGCKFKSNNRPLYYDNQHLTYLGSAYALHGL</sequence>
<feature type="transmembrane region" description="Helical" evidence="1">
    <location>
        <begin position="81"/>
        <end position="100"/>
    </location>
</feature>
<feature type="transmembrane region" description="Helical" evidence="1">
    <location>
        <begin position="141"/>
        <end position="163"/>
    </location>
</feature>
<dbReference type="GO" id="GO:0016020">
    <property type="term" value="C:membrane"/>
    <property type="evidence" value="ECO:0007669"/>
    <property type="project" value="TreeGrafter"/>
</dbReference>
<dbReference type="EMBL" id="CP065673">
    <property type="protein sequence ID" value="QPS20536.1"/>
    <property type="molecule type" value="Genomic_DNA"/>
</dbReference>
<evidence type="ECO:0000313" key="5">
    <source>
        <dbReference type="EMBL" id="SQI41803.1"/>
    </source>
</evidence>
<keyword evidence="5" id="KW-0012">Acyltransferase</keyword>
<dbReference type="PANTHER" id="PTHR23028">
    <property type="entry name" value="ACETYLTRANSFERASE"/>
    <property type="match status" value="1"/>
</dbReference>
<dbReference type="InterPro" id="IPR002656">
    <property type="entry name" value="Acyl_transf_3_dom"/>
</dbReference>
<evidence type="ECO:0000313" key="7">
    <source>
        <dbReference type="Proteomes" id="UP000594967"/>
    </source>
</evidence>
<feature type="domain" description="SGNH" evidence="3">
    <location>
        <begin position="411"/>
        <end position="649"/>
    </location>
</feature>
<dbReference type="Proteomes" id="UP000248897">
    <property type="component" value="Chromosome 1"/>
</dbReference>
<feature type="domain" description="Acyltransferase 3" evidence="2">
    <location>
        <begin position="15"/>
        <end position="335"/>
    </location>
</feature>
<feature type="transmembrane region" description="Helical" evidence="1">
    <location>
        <begin position="319"/>
        <end position="338"/>
    </location>
</feature>
<feature type="transmembrane region" description="Helical" evidence="1">
    <location>
        <begin position="40"/>
        <end position="60"/>
    </location>
</feature>
<dbReference type="Pfam" id="PF19040">
    <property type="entry name" value="SGNH"/>
    <property type="match status" value="1"/>
</dbReference>
<dbReference type="GO" id="GO:0016747">
    <property type="term" value="F:acyltransferase activity, transferring groups other than amino-acyl groups"/>
    <property type="evidence" value="ECO:0007669"/>
    <property type="project" value="InterPro"/>
</dbReference>
<dbReference type="InterPro" id="IPR050879">
    <property type="entry name" value="Acyltransferase_3"/>
</dbReference>
<feature type="transmembrane region" description="Helical" evidence="1">
    <location>
        <begin position="278"/>
        <end position="299"/>
    </location>
</feature>
<feature type="transmembrane region" description="Helical" evidence="1">
    <location>
        <begin position="195"/>
        <end position="215"/>
    </location>
</feature>
<feature type="transmembrane region" description="Helical" evidence="1">
    <location>
        <begin position="254"/>
        <end position="271"/>
    </location>
</feature>
<evidence type="ECO:0000313" key="6">
    <source>
        <dbReference type="Proteomes" id="UP000248897"/>
    </source>
</evidence>
<dbReference type="PANTHER" id="PTHR23028:SF53">
    <property type="entry name" value="ACYL_TRANSF_3 DOMAIN-CONTAINING PROTEIN"/>
    <property type="match status" value="1"/>
</dbReference>